<sequence>MMKRRSIFMYYCFCFLLKYVAFSNVPNPNTTIGHFEICEVNTSSGDAEECVLENEFGKMFLFICDIDYNEMSKNIVLPSECAKKTYIDHVNPNGTSPEVNTYDIFPDLIAANESQFRDKFYFYGTPYSSKDIDFICLCFSETKPDIKHVMKMSFKKMTKKIKGCDFGDNIPTKKDLTNGKALYENSSCHIYAYPGDVIGINCYKKDINNIYNNNLELQPNNCFHNVYYEDDILLSSKNLIPNSRVIPDPSNDVKLSKMHSYMSYIILPDEINENVKISCACKRDEYIGTMFLYVNTSKNILTSPDNNVEEIAPLNDHYISIGDMWDMGLHENPEQIQGIISNHANKKYYEHMKIYKSNKMDSSDDDESNETESSENESNERTHNGNRANKDANNSEKMTGNRRKKNNSINNTNYYSNYEDDNGINISTHDKYYEDQHFGNNGPLRKKRTFWQNMFGTSSSYYEVFNYFSIAFILIIHMLLL</sequence>
<evidence type="ECO:0000256" key="8">
    <source>
        <dbReference type="SAM" id="MobiDB-lite"/>
    </source>
</evidence>
<evidence type="ECO:0000256" key="9">
    <source>
        <dbReference type="SAM" id="Phobius"/>
    </source>
</evidence>
<dbReference type="OrthoDB" id="370202at2759"/>
<dbReference type="KEGG" id="pyo:PY17X_1003600"/>
<feature type="compositionally biased region" description="Low complexity" evidence="8">
    <location>
        <begin position="407"/>
        <end position="416"/>
    </location>
</feature>
<feature type="chain" id="PRO_5014501980" evidence="10">
    <location>
        <begin position="24"/>
        <end position="481"/>
    </location>
</feature>
<dbReference type="Gene3D" id="2.60.40.2860">
    <property type="match status" value="2"/>
</dbReference>
<dbReference type="VEuPathDB" id="PlasmoDB:PY01340"/>
<dbReference type="InterPro" id="IPR038160">
    <property type="entry name" value="6_CYS_dom_sf"/>
</dbReference>
<keyword evidence="3" id="KW-1003">Cell membrane</keyword>
<dbReference type="RefSeq" id="XP_729078.2">
    <property type="nucleotide sequence ID" value="XM_723985.2"/>
</dbReference>
<gene>
    <name evidence="13" type="ORF">PY17X_1003600</name>
    <name evidence="12" type="ORF">PYYM_1003600</name>
</gene>
<proteinExistence type="predicted"/>
<evidence type="ECO:0000256" key="4">
    <source>
        <dbReference type="ARBA" id="ARBA00022729"/>
    </source>
</evidence>
<evidence type="ECO:0000256" key="5">
    <source>
        <dbReference type="ARBA" id="ARBA00023136"/>
    </source>
</evidence>
<feature type="domain" description="6-Cys" evidence="11">
    <location>
        <begin position="160"/>
        <end position="299"/>
    </location>
</feature>
<dbReference type="GO" id="GO:0005886">
    <property type="term" value="C:plasma membrane"/>
    <property type="evidence" value="ECO:0007669"/>
    <property type="project" value="UniProtKB-SubCell"/>
</dbReference>
<dbReference type="GeneID" id="3801631"/>
<reference evidence="13" key="3">
    <citation type="submission" date="2014-05" db="EMBL/GenBank/DDBJ databases">
        <authorList>
            <person name="Aslett M.A."/>
            <person name="De Silva N."/>
        </authorList>
    </citation>
    <scope>NUCLEOTIDE SEQUENCE</scope>
    <source>
        <strain evidence="13">17X</strain>
    </source>
</reference>
<dbReference type="Proteomes" id="UP000072874">
    <property type="component" value="Chromosome 10"/>
</dbReference>
<evidence type="ECO:0000313" key="15">
    <source>
        <dbReference type="Proteomes" id="UP000072904"/>
    </source>
</evidence>
<keyword evidence="4 10" id="KW-0732">Signal</keyword>
<dbReference type="EMBL" id="LM993664">
    <property type="protein sequence ID" value="VTZ78772.1"/>
    <property type="molecule type" value="Genomic_DNA"/>
</dbReference>
<evidence type="ECO:0000313" key="13">
    <source>
        <dbReference type="EMBL" id="VTZ78772.1"/>
    </source>
</evidence>
<evidence type="ECO:0000313" key="12">
    <source>
        <dbReference type="EMBL" id="CDU84876.1"/>
    </source>
</evidence>
<keyword evidence="9" id="KW-1133">Transmembrane helix</keyword>
<evidence type="ECO:0000256" key="2">
    <source>
        <dbReference type="ARBA" id="ARBA00004241"/>
    </source>
</evidence>
<name>A0A077YGW1_PLAYE</name>
<organism evidence="12 15">
    <name type="scientific">Plasmodium yoelii</name>
    <dbReference type="NCBI Taxonomy" id="5861"/>
    <lineage>
        <taxon>Eukaryota</taxon>
        <taxon>Sar</taxon>
        <taxon>Alveolata</taxon>
        <taxon>Apicomplexa</taxon>
        <taxon>Aconoidasida</taxon>
        <taxon>Haemosporida</taxon>
        <taxon>Plasmodiidae</taxon>
        <taxon>Plasmodium</taxon>
        <taxon>Plasmodium (Vinckeia)</taxon>
    </lineage>
</organism>
<evidence type="ECO:0000256" key="10">
    <source>
        <dbReference type="SAM" id="SignalP"/>
    </source>
</evidence>
<evidence type="ECO:0000259" key="11">
    <source>
        <dbReference type="PROSITE" id="PS51701"/>
    </source>
</evidence>
<reference evidence="12" key="2">
    <citation type="submission" date="2014-05" db="EMBL/GenBank/DDBJ databases">
        <authorList>
            <person name="Aslett A.Martin."/>
            <person name="De Silva Nishadi"/>
        </authorList>
    </citation>
    <scope>NUCLEOTIDE SEQUENCE</scope>
    <source>
        <strain evidence="12">YM</strain>
    </source>
</reference>
<dbReference type="EMBL" id="LK934638">
    <property type="protein sequence ID" value="CDU84876.1"/>
    <property type="molecule type" value="Genomic_DNA"/>
</dbReference>
<keyword evidence="9" id="KW-0812">Transmembrane</keyword>
<accession>A0A077YGW1</accession>
<dbReference type="SMART" id="SM00970">
    <property type="entry name" value="s48_45"/>
    <property type="match status" value="1"/>
</dbReference>
<dbReference type="Pfam" id="PF07422">
    <property type="entry name" value="s48_45"/>
    <property type="match status" value="1"/>
</dbReference>
<reference evidence="13" key="4">
    <citation type="submission" date="2019-05" db="EMBL/GenBank/DDBJ databases">
        <authorList>
            <consortium name="Pathogen Informatics"/>
        </authorList>
    </citation>
    <scope>NUCLEOTIDE SEQUENCE</scope>
    <source>
        <strain evidence="13">17X</strain>
    </source>
</reference>
<dbReference type="VEuPathDB" id="PlasmoDB:Py17XNL_001002093"/>
<evidence type="ECO:0000256" key="3">
    <source>
        <dbReference type="ARBA" id="ARBA00022475"/>
    </source>
</evidence>
<feature type="domain" description="6-Cys" evidence="11">
    <location>
        <begin position="16"/>
        <end position="157"/>
    </location>
</feature>
<evidence type="ECO:0000256" key="6">
    <source>
        <dbReference type="ARBA" id="ARBA00023157"/>
    </source>
</evidence>
<feature type="compositionally biased region" description="Acidic residues" evidence="8">
    <location>
        <begin position="363"/>
        <end position="377"/>
    </location>
</feature>
<dbReference type="VEuPathDB" id="PlasmoDB:PYYM_1003600"/>
<evidence type="ECO:0000256" key="7">
    <source>
        <dbReference type="ARBA" id="ARBA00023180"/>
    </source>
</evidence>
<feature type="transmembrane region" description="Helical" evidence="9">
    <location>
        <begin position="464"/>
        <end position="480"/>
    </location>
</feature>
<dbReference type="Proteomes" id="UP000072904">
    <property type="component" value="Chromosome 10"/>
</dbReference>
<dbReference type="AlphaFoldDB" id="A0A077YGW1"/>
<dbReference type="InterPro" id="IPR010884">
    <property type="entry name" value="6_CYS_dom"/>
</dbReference>
<evidence type="ECO:0000313" key="14">
    <source>
        <dbReference type="Proteomes" id="UP000072874"/>
    </source>
</evidence>
<protein>
    <submittedName>
        <fullName evidence="12 13">6-cysteine protein</fullName>
    </submittedName>
</protein>
<dbReference type="OMA" id="LPKDMTM"/>
<comment type="subcellular location">
    <subcellularLocation>
        <location evidence="1">Cell membrane</location>
    </subcellularLocation>
    <subcellularLocation>
        <location evidence="2">Cell surface</location>
    </subcellularLocation>
</comment>
<feature type="region of interest" description="Disordered" evidence="8">
    <location>
        <begin position="359"/>
        <end position="416"/>
    </location>
</feature>
<keyword evidence="7" id="KW-0325">Glycoprotein</keyword>
<feature type="signal peptide" evidence="10">
    <location>
        <begin position="1"/>
        <end position="23"/>
    </location>
</feature>
<feature type="compositionally biased region" description="Basic and acidic residues" evidence="8">
    <location>
        <begin position="378"/>
        <end position="394"/>
    </location>
</feature>
<evidence type="ECO:0000256" key="1">
    <source>
        <dbReference type="ARBA" id="ARBA00004236"/>
    </source>
</evidence>
<reference evidence="14 15" key="1">
    <citation type="journal article" date="2014" name="BMC Biol.">
        <title>A comprehensive evaluation of rodent malaria parasite genomes and gene expression.</title>
        <authorList>
            <person name="Otto T.D."/>
            <person name="Bohme U."/>
            <person name="Jackson A.P."/>
            <person name="Hunt M."/>
            <person name="Franke-Fayard B."/>
            <person name="Hoeijmakers W.A."/>
            <person name="Religa A.A."/>
            <person name="Robertson L."/>
            <person name="Sanders M."/>
            <person name="Ogun S.A."/>
            <person name="Cunningham D."/>
            <person name="Erhart A."/>
            <person name="Billker O."/>
            <person name="Khan S.M."/>
            <person name="Stunnenberg H.G."/>
            <person name="Langhorne J."/>
            <person name="Holder A.A."/>
            <person name="Waters A.P."/>
            <person name="Newbold C.I."/>
            <person name="Pain A."/>
            <person name="Berriman M."/>
            <person name="Janse C.J."/>
        </authorList>
    </citation>
    <scope>NUCLEOTIDE SEQUENCE [LARGE SCALE GENOMIC DNA]</scope>
    <source>
        <strain evidence="13 14">17X</strain>
        <strain evidence="12 15">YM</strain>
    </source>
</reference>
<dbReference type="PROSITE" id="PS51701">
    <property type="entry name" value="6_CYS"/>
    <property type="match status" value="2"/>
</dbReference>
<dbReference type="VEuPathDB" id="PlasmoDB:PY17X_1003600"/>
<keyword evidence="5 9" id="KW-0472">Membrane</keyword>
<keyword evidence="6" id="KW-1015">Disulfide bond</keyword>
<dbReference type="GO" id="GO:0009986">
    <property type="term" value="C:cell surface"/>
    <property type="evidence" value="ECO:0007669"/>
    <property type="project" value="UniProtKB-SubCell"/>
</dbReference>